<evidence type="ECO:0000256" key="1">
    <source>
        <dbReference type="SAM" id="SignalP"/>
    </source>
</evidence>
<keyword evidence="3" id="KW-1185">Reference proteome</keyword>
<protein>
    <submittedName>
        <fullName evidence="2">Toxin-antitoxin system YwqK family antitoxin</fullName>
    </submittedName>
</protein>
<keyword evidence="1" id="KW-0732">Signal</keyword>
<proteinExistence type="predicted"/>
<accession>A0ABX7CFL3</accession>
<organism evidence="2 3">
    <name type="scientific">Fusobacterium canifelinum</name>
    <dbReference type="NCBI Taxonomy" id="285729"/>
    <lineage>
        <taxon>Bacteria</taxon>
        <taxon>Fusobacteriati</taxon>
        <taxon>Fusobacteriota</taxon>
        <taxon>Fusobacteriia</taxon>
        <taxon>Fusobacteriales</taxon>
        <taxon>Fusobacteriaceae</taxon>
        <taxon>Fusobacterium</taxon>
    </lineage>
</organism>
<dbReference type="Pfam" id="PF07661">
    <property type="entry name" value="MORN_2"/>
    <property type="match status" value="1"/>
</dbReference>
<dbReference type="Proteomes" id="UP000595375">
    <property type="component" value="Chromosome"/>
</dbReference>
<reference evidence="2 3" key="1">
    <citation type="submission" date="2021-01" db="EMBL/GenBank/DDBJ databases">
        <title>FDA dAtabase for Regulatory Grade micrObial Sequences (FDA-ARGOS): Supporting development and validation of Infectious Disease Dx tests.</title>
        <authorList>
            <person name="Sproer C."/>
            <person name="Gronow S."/>
            <person name="Severitt S."/>
            <person name="Schroder I."/>
            <person name="Tallon L."/>
            <person name="Sadzewicz L."/>
            <person name="Zhao X."/>
            <person name="Boylan J."/>
            <person name="Ott S."/>
            <person name="Bowen H."/>
            <person name="Vavikolanu K."/>
            <person name="Mehta A."/>
            <person name="Aluvathingal J."/>
            <person name="Nadendla S."/>
            <person name="Lowell S."/>
            <person name="Myers T."/>
            <person name="Yan Y."/>
            <person name="Sichtig H."/>
        </authorList>
    </citation>
    <scope>NUCLEOTIDE SEQUENCE [LARGE SCALE GENOMIC DNA]</scope>
    <source>
        <strain evidence="2 3">FDAARGOS_1126</strain>
    </source>
</reference>
<dbReference type="EMBL" id="CP068114">
    <property type="protein sequence ID" value="QQS88316.1"/>
    <property type="molecule type" value="Genomic_DNA"/>
</dbReference>
<dbReference type="RefSeq" id="WP_201627721.1">
    <property type="nucleotide sequence ID" value="NZ_CP068114.1"/>
</dbReference>
<dbReference type="PROSITE" id="PS51257">
    <property type="entry name" value="PROKAR_LIPOPROTEIN"/>
    <property type="match status" value="1"/>
</dbReference>
<dbReference type="Gene3D" id="2.20.110.10">
    <property type="entry name" value="Histone H3 K4-specific methyltransferase SET7/9 N-terminal domain"/>
    <property type="match status" value="1"/>
</dbReference>
<feature type="chain" id="PRO_5046130270" evidence="1">
    <location>
        <begin position="19"/>
        <end position="276"/>
    </location>
</feature>
<evidence type="ECO:0000313" key="2">
    <source>
        <dbReference type="EMBL" id="QQS88316.1"/>
    </source>
</evidence>
<dbReference type="SUPFAM" id="SSF82185">
    <property type="entry name" value="Histone H3 K4-specific methyltransferase SET7/9 N-terminal domain"/>
    <property type="match status" value="1"/>
</dbReference>
<dbReference type="InterPro" id="IPR011652">
    <property type="entry name" value="MORN_2"/>
</dbReference>
<sequence length="276" mass="31190">MKKILSTLLLLFAMLLSACGGVKYEFKDGVMYGDGKEVTGTFEFKSGKHKMKGTFINGLADGLFEKYYSDGSIMIKNTFVKGENIKEELYYKSGQLMGDFKENEDLKLYYNDGKLVMTYNDKTGESIIYHDNGNPFIATNTYESSIYNENNELLFKVEKGNLVETGATLRKLNDGSFEYLKDNKVIATIDSNLEIINYLYSTGELMVSSNNATGASEIFFKNGTTFMKKVGNKNVLNYRDGKTLYEIEGNSWNIYNEEGDNISSDFEVVTDIKKID</sequence>
<feature type="signal peptide" evidence="1">
    <location>
        <begin position="1"/>
        <end position="18"/>
    </location>
</feature>
<evidence type="ECO:0000313" key="3">
    <source>
        <dbReference type="Proteomes" id="UP000595375"/>
    </source>
</evidence>
<name>A0ABX7CFL3_9FUSO</name>
<gene>
    <name evidence="2" type="ORF">I6I83_04055</name>
</gene>